<dbReference type="Proteomes" id="UP000248014">
    <property type="component" value="Unassembled WGS sequence"/>
</dbReference>
<dbReference type="EMBL" id="QJJM01000009">
    <property type="protein sequence ID" value="PXW73772.1"/>
    <property type="molecule type" value="Genomic_DNA"/>
</dbReference>
<organism evidence="1 2">
    <name type="scientific">Blastomonas natatoria</name>
    <dbReference type="NCBI Taxonomy" id="34015"/>
    <lineage>
        <taxon>Bacteria</taxon>
        <taxon>Pseudomonadati</taxon>
        <taxon>Pseudomonadota</taxon>
        <taxon>Alphaproteobacteria</taxon>
        <taxon>Sphingomonadales</taxon>
        <taxon>Sphingomonadaceae</taxon>
        <taxon>Blastomonas</taxon>
    </lineage>
</organism>
<keyword evidence="2" id="KW-1185">Reference proteome</keyword>
<protein>
    <submittedName>
        <fullName evidence="1">Uncharacterized protein</fullName>
    </submittedName>
</protein>
<dbReference type="RefSeq" id="WP_110299307.1">
    <property type="nucleotide sequence ID" value="NZ_QJJM01000009.1"/>
</dbReference>
<proteinExistence type="predicted"/>
<accession>A0A2V3UWP0</accession>
<name>A0A2V3UWP0_9SPHN</name>
<comment type="caution">
    <text evidence="1">The sequence shown here is derived from an EMBL/GenBank/DDBJ whole genome shotgun (WGS) entry which is preliminary data.</text>
</comment>
<dbReference type="AlphaFoldDB" id="A0A2V3UWP0"/>
<reference evidence="1 2" key="1">
    <citation type="submission" date="2018-05" db="EMBL/GenBank/DDBJ databases">
        <title>Genomic Encyclopedia of Type Strains, Phase IV (KMG-IV): sequencing the most valuable type-strain genomes for metagenomic binning, comparative biology and taxonomic classification.</title>
        <authorList>
            <person name="Goeker M."/>
        </authorList>
    </citation>
    <scope>NUCLEOTIDE SEQUENCE [LARGE SCALE GENOMIC DNA]</scope>
    <source>
        <strain evidence="1 2">DSM 3183</strain>
    </source>
</reference>
<sequence>MNGIGSWDAAIATAKAAPPELLESAIEIVDRAFAENMTFAQFTVEMQALFNRLAIPVQLPGNAPSTAVIDEDAE</sequence>
<dbReference type="OrthoDB" id="9970993at2"/>
<evidence type="ECO:0000313" key="1">
    <source>
        <dbReference type="EMBL" id="PXW73772.1"/>
    </source>
</evidence>
<gene>
    <name evidence="1" type="ORF">C7451_10958</name>
</gene>
<evidence type="ECO:0000313" key="2">
    <source>
        <dbReference type="Proteomes" id="UP000248014"/>
    </source>
</evidence>